<evidence type="ECO:0000313" key="1">
    <source>
        <dbReference type="EMBL" id="AUB35787.1"/>
    </source>
</evidence>
<sequence>MSASLLIKPEEPHPRQSSPFKVTGKIRLFFSALSVPLRFKSDLFNLTRR</sequence>
<protein>
    <submittedName>
        <fullName evidence="1">Uncharacterized protein</fullName>
    </submittedName>
</protein>
<accession>A0A2K8SK37</accession>
<name>A0A2K8SK37_9NOSO</name>
<dbReference type="KEGG" id="nfl:COO91_01678"/>
<proteinExistence type="predicted"/>
<reference evidence="1 2" key="1">
    <citation type="submission" date="2017-11" db="EMBL/GenBank/DDBJ databases">
        <title>Complete genome of a free-living desiccation-tolerant cyanobacterium and its photosynthetic adaptation to extreme terrestrial habitat.</title>
        <authorList>
            <person name="Shang J."/>
        </authorList>
    </citation>
    <scope>NUCLEOTIDE SEQUENCE [LARGE SCALE GENOMIC DNA]</scope>
    <source>
        <strain evidence="1 2">CCNUN1</strain>
    </source>
</reference>
<gene>
    <name evidence="1" type="ORF">COO91_01678</name>
</gene>
<keyword evidence="2" id="KW-1185">Reference proteome</keyword>
<evidence type="ECO:0000313" key="2">
    <source>
        <dbReference type="Proteomes" id="UP000232003"/>
    </source>
</evidence>
<organism evidence="1 2">
    <name type="scientific">Nostoc flagelliforme CCNUN1</name>
    <dbReference type="NCBI Taxonomy" id="2038116"/>
    <lineage>
        <taxon>Bacteria</taxon>
        <taxon>Bacillati</taxon>
        <taxon>Cyanobacteriota</taxon>
        <taxon>Cyanophyceae</taxon>
        <taxon>Nostocales</taxon>
        <taxon>Nostocaceae</taxon>
        <taxon>Nostoc</taxon>
    </lineage>
</organism>
<dbReference type="AlphaFoldDB" id="A0A2K8SK37"/>
<dbReference type="Proteomes" id="UP000232003">
    <property type="component" value="Chromosome"/>
</dbReference>
<dbReference type="EMBL" id="CP024785">
    <property type="protein sequence ID" value="AUB35787.1"/>
    <property type="molecule type" value="Genomic_DNA"/>
</dbReference>